<dbReference type="PANTHER" id="PTHR34631:SF3">
    <property type="entry name" value="ISSOD12 TRANSPOSASE TNPA_ISSOD12"/>
    <property type="match status" value="1"/>
</dbReference>
<evidence type="ECO:0000313" key="2">
    <source>
        <dbReference type="EMBL" id="MBD9358614.1"/>
    </source>
</evidence>
<dbReference type="InterPro" id="IPR025668">
    <property type="entry name" value="Tnp_DDE_dom"/>
</dbReference>
<dbReference type="PANTHER" id="PTHR34631">
    <property type="match status" value="1"/>
</dbReference>
<comment type="caution">
    <text evidence="2">The sequence shown here is derived from an EMBL/GenBank/DDBJ whole genome shotgun (WGS) entry which is preliminary data.</text>
</comment>
<dbReference type="NCBIfam" id="NF033579">
    <property type="entry name" value="transpos_IS5_2"/>
    <property type="match status" value="1"/>
</dbReference>
<sequence length="310" mass="35354">MSKPQPKKYRTTNWRDYNQSLKQRGAMLLWIDKKMDWLSPGRGKRGRSEKFSDAAIQFCLMVKNLFGVALRQASGMVASLLKLSGLDWPTPDYTTLCRRQQHLQVCISYRSNLNGLHLLVDSTGVKMLGEGEWKTKKHGAEYRRQWRKVHLGIDAETLEIRAIEVTSNRVGDAQVLPHMLNQIPRDERIDSVSGDGAYETKNAHTAIVEGDAEAIIPVRKNGKPWKENTPGAQVRNETLRATQRLGRAIWKKWSGYHRRSLVETKMRCFKLLGERVTARIFTSQVAELQIRAALLNRFTQLGTPITVVMS</sequence>
<feature type="domain" description="Transposase DDE" evidence="1">
    <location>
        <begin position="22"/>
        <end position="130"/>
    </location>
</feature>
<gene>
    <name evidence="2" type="ORF">IE877_22510</name>
</gene>
<dbReference type="Pfam" id="PF13737">
    <property type="entry name" value="DDE_Tnp_1_5"/>
    <property type="match status" value="1"/>
</dbReference>
<dbReference type="EMBL" id="JACXSS010000001">
    <property type="protein sequence ID" value="MBD9358614.1"/>
    <property type="molecule type" value="Genomic_DNA"/>
</dbReference>
<protein>
    <submittedName>
        <fullName evidence="2">IS5 family transposase</fullName>
    </submittedName>
</protein>
<evidence type="ECO:0000313" key="3">
    <source>
        <dbReference type="Proteomes" id="UP000652176"/>
    </source>
</evidence>
<dbReference type="RefSeq" id="WP_192377366.1">
    <property type="nucleotide sequence ID" value="NZ_CAJHIV010000001.1"/>
</dbReference>
<organism evidence="2 3">
    <name type="scientific">Methylomonas albis</name>
    <dbReference type="NCBI Taxonomy" id="1854563"/>
    <lineage>
        <taxon>Bacteria</taxon>
        <taxon>Pseudomonadati</taxon>
        <taxon>Pseudomonadota</taxon>
        <taxon>Gammaproteobacteria</taxon>
        <taxon>Methylococcales</taxon>
        <taxon>Methylococcaceae</taxon>
        <taxon>Methylomonas</taxon>
    </lineage>
</organism>
<dbReference type="InterPro" id="IPR053172">
    <property type="entry name" value="Tn903_transposase"/>
</dbReference>
<keyword evidence="3" id="KW-1185">Reference proteome</keyword>
<name>A0ABR9D8P9_9GAMM</name>
<dbReference type="Proteomes" id="UP000652176">
    <property type="component" value="Unassembled WGS sequence"/>
</dbReference>
<reference evidence="2 3" key="1">
    <citation type="submission" date="2020-09" db="EMBL/GenBank/DDBJ databases">
        <title>Methylomonas albis sp. nov. and Methylomonas fluvii sp. nov.: Two cold-adapted methanotrophs from the River Elbe and an amended description of Methylovulum psychrotolerans strain Eb1.</title>
        <authorList>
            <person name="Bussmann I.K."/>
            <person name="Klings K.-W."/>
            <person name="Warnstedt J."/>
            <person name="Hoppert M."/>
            <person name="Saborowski A."/>
            <person name="Horn F."/>
            <person name="Liebner S."/>
        </authorList>
    </citation>
    <scope>NUCLEOTIDE SEQUENCE [LARGE SCALE GENOMIC DNA]</scope>
    <source>
        <strain evidence="2 3">EbA</strain>
    </source>
</reference>
<dbReference type="InterPro" id="IPR053520">
    <property type="entry name" value="Transposase_Tn903"/>
</dbReference>
<proteinExistence type="predicted"/>
<evidence type="ECO:0000259" key="1">
    <source>
        <dbReference type="Pfam" id="PF13737"/>
    </source>
</evidence>
<accession>A0ABR9D8P9</accession>